<sequence>MSSDNIKNVVFDIGNVVVRWAPLEIIRLTFGEKNSLEELAKSIFQSETWLSLNKGQITESDARAQYQETIGLTELECERLFYYVKQTQILIYGSVDLIKRCKSAGYNVLALTDNVHEIVSHLKAHYTFWDLFDGATVSAEVGLLKPQPEIYHSLLSQHDLQASETVFIDDMSYNVKGAEAVGMSAIQFESAAQCEQALKSLGVQL</sequence>
<dbReference type="RefSeq" id="WP_041156465.1">
    <property type="nucleotide sequence ID" value="NZ_CBCRVP010000006.1"/>
</dbReference>
<dbReference type="Gene3D" id="1.10.150.240">
    <property type="entry name" value="Putative phosphatase, domain 2"/>
    <property type="match status" value="1"/>
</dbReference>
<dbReference type="PANTHER" id="PTHR43611">
    <property type="entry name" value="ALPHA-D-GLUCOSE 1-PHOSPHATE PHOSPHATASE"/>
    <property type="match status" value="1"/>
</dbReference>
<accession>A0A0C3DEW6</accession>
<dbReference type="NCBIfam" id="TIGR01509">
    <property type="entry name" value="HAD-SF-IA-v3"/>
    <property type="match status" value="1"/>
</dbReference>
<dbReference type="InterPro" id="IPR023214">
    <property type="entry name" value="HAD_sf"/>
</dbReference>
<keyword evidence="1" id="KW-0378">Hydrolase</keyword>
<dbReference type="InterPro" id="IPR023198">
    <property type="entry name" value="PGP-like_dom2"/>
</dbReference>
<evidence type="ECO:0000313" key="2">
    <source>
        <dbReference type="Proteomes" id="UP000031977"/>
    </source>
</evidence>
<evidence type="ECO:0000313" key="1">
    <source>
        <dbReference type="EMBL" id="KIN09914.1"/>
    </source>
</evidence>
<dbReference type="SUPFAM" id="SSF56784">
    <property type="entry name" value="HAD-like"/>
    <property type="match status" value="1"/>
</dbReference>
<dbReference type="PRINTS" id="PR00413">
    <property type="entry name" value="HADHALOGNASE"/>
</dbReference>
<keyword evidence="2" id="KW-1185">Reference proteome</keyword>
<proteinExistence type="predicted"/>
<dbReference type="OrthoDB" id="9797415at2"/>
<dbReference type="CDD" id="cd02603">
    <property type="entry name" value="HAD_sEH-N_like"/>
    <property type="match status" value="1"/>
</dbReference>
<dbReference type="InterPro" id="IPR036412">
    <property type="entry name" value="HAD-like_sf"/>
</dbReference>
<reference evidence="1 2" key="1">
    <citation type="submission" date="2015-01" db="EMBL/GenBank/DDBJ databases">
        <title>Draft genome of Vibrio mytili type strain CAIM 528.</title>
        <authorList>
            <person name="Gonzalez-Castillo A."/>
            <person name="Gomez-Gil B."/>
            <person name="Enciso-Ibarra J."/>
        </authorList>
    </citation>
    <scope>NUCLEOTIDE SEQUENCE [LARGE SCALE GENOMIC DNA]</scope>
    <source>
        <strain evidence="1 2">CAIM 528</strain>
    </source>
</reference>
<organism evidence="1 2">
    <name type="scientific">Vibrio mytili</name>
    <dbReference type="NCBI Taxonomy" id="50718"/>
    <lineage>
        <taxon>Bacteria</taxon>
        <taxon>Pseudomonadati</taxon>
        <taxon>Pseudomonadota</taxon>
        <taxon>Gammaproteobacteria</taxon>
        <taxon>Vibrionales</taxon>
        <taxon>Vibrionaceae</taxon>
        <taxon>Vibrio</taxon>
    </lineage>
</organism>
<dbReference type="GO" id="GO:0016787">
    <property type="term" value="F:hydrolase activity"/>
    <property type="evidence" value="ECO:0007669"/>
    <property type="project" value="UniProtKB-KW"/>
</dbReference>
<dbReference type="STRING" id="50718.SU60_16335"/>
<dbReference type="InterPro" id="IPR006439">
    <property type="entry name" value="HAD-SF_hydro_IA"/>
</dbReference>
<dbReference type="SFLD" id="SFLDG01129">
    <property type="entry name" value="C1.5:_HAD__Beta-PGM__Phosphata"/>
    <property type="match status" value="1"/>
</dbReference>
<dbReference type="Proteomes" id="UP000031977">
    <property type="component" value="Unassembled WGS sequence"/>
</dbReference>
<dbReference type="SFLD" id="SFLDS00003">
    <property type="entry name" value="Haloacid_Dehalogenase"/>
    <property type="match status" value="1"/>
</dbReference>
<dbReference type="Pfam" id="PF00702">
    <property type="entry name" value="Hydrolase"/>
    <property type="match status" value="1"/>
</dbReference>
<comment type="caution">
    <text evidence="1">The sequence shown here is derived from an EMBL/GenBank/DDBJ whole genome shotgun (WGS) entry which is preliminary data.</text>
</comment>
<dbReference type="Gene3D" id="3.40.50.1000">
    <property type="entry name" value="HAD superfamily/HAD-like"/>
    <property type="match status" value="1"/>
</dbReference>
<name>A0A0C3DEW6_9VIBR</name>
<gene>
    <name evidence="1" type="ORF">SU60_16335</name>
</gene>
<dbReference type="EMBL" id="JXOK01000063">
    <property type="protein sequence ID" value="KIN09914.1"/>
    <property type="molecule type" value="Genomic_DNA"/>
</dbReference>
<dbReference type="PANTHER" id="PTHR43611:SF3">
    <property type="entry name" value="FLAVIN MONONUCLEOTIDE HYDROLASE 1, CHLOROPLATIC"/>
    <property type="match status" value="1"/>
</dbReference>
<dbReference type="AlphaFoldDB" id="A0A0C3DEW6"/>
<protein>
    <submittedName>
        <fullName evidence="1">HAD family hydrolase</fullName>
    </submittedName>
</protein>